<dbReference type="GeneID" id="54582400"/>
<dbReference type="Proteomes" id="UP000800094">
    <property type="component" value="Unassembled WGS sequence"/>
</dbReference>
<sequence length="295" mass="33821">MVSLRDGTQIKATAARDGREAAKASSPGRSSTRKRKSDNLTREESETPEADGQGKRSKTGGKPDMHLATEREDKQNERPQTPPEGSPKDFPQQLQERNQKTPGRVGPVKKRDFDLEPQIHPFKGEPGHKVRKSAAEKEEEYTQFIREHEGHPFHELHVCYDKGPDGSPTYDKAGFELDYNKVVQWMKPVSRQSLKSKKHYQRIDEKMKEEARKREIFFVPGEAPDDKGSSPLLEAAWTDRVSKDLQIPYHKVGVAEFEEWERRGFPKARRGEYSSLTKEELDRLMRLTEGAALRK</sequence>
<feature type="compositionally biased region" description="Basic and acidic residues" evidence="1">
    <location>
        <begin position="122"/>
        <end position="136"/>
    </location>
</feature>
<evidence type="ECO:0000313" key="3">
    <source>
        <dbReference type="Proteomes" id="UP000800094"/>
    </source>
</evidence>
<feature type="region of interest" description="Disordered" evidence="1">
    <location>
        <begin position="1"/>
        <end position="140"/>
    </location>
</feature>
<accession>A0A6A6IGB3</accession>
<name>A0A6A6IGB3_9PLEO</name>
<dbReference type="OrthoDB" id="197676at2759"/>
<gene>
    <name evidence="2" type="ORF">BU26DRAFT_519506</name>
</gene>
<proteinExistence type="predicted"/>
<reference evidence="2" key="1">
    <citation type="journal article" date="2020" name="Stud. Mycol.">
        <title>101 Dothideomycetes genomes: a test case for predicting lifestyles and emergence of pathogens.</title>
        <authorList>
            <person name="Haridas S."/>
            <person name="Albert R."/>
            <person name="Binder M."/>
            <person name="Bloem J."/>
            <person name="Labutti K."/>
            <person name="Salamov A."/>
            <person name="Andreopoulos B."/>
            <person name="Baker S."/>
            <person name="Barry K."/>
            <person name="Bills G."/>
            <person name="Bluhm B."/>
            <person name="Cannon C."/>
            <person name="Castanera R."/>
            <person name="Culley D."/>
            <person name="Daum C."/>
            <person name="Ezra D."/>
            <person name="Gonzalez J."/>
            <person name="Henrissat B."/>
            <person name="Kuo A."/>
            <person name="Liang C."/>
            <person name="Lipzen A."/>
            <person name="Lutzoni F."/>
            <person name="Magnuson J."/>
            <person name="Mondo S."/>
            <person name="Nolan M."/>
            <person name="Ohm R."/>
            <person name="Pangilinan J."/>
            <person name="Park H.-J."/>
            <person name="Ramirez L."/>
            <person name="Alfaro M."/>
            <person name="Sun H."/>
            <person name="Tritt A."/>
            <person name="Yoshinaga Y."/>
            <person name="Zwiers L.-H."/>
            <person name="Turgeon B."/>
            <person name="Goodwin S."/>
            <person name="Spatafora J."/>
            <person name="Crous P."/>
            <person name="Grigoriev I."/>
        </authorList>
    </citation>
    <scope>NUCLEOTIDE SEQUENCE</scope>
    <source>
        <strain evidence="2">CBS 122368</strain>
    </source>
</reference>
<protein>
    <submittedName>
        <fullName evidence="2">Uncharacterized protein</fullName>
    </submittedName>
</protein>
<feature type="compositionally biased region" description="Basic and acidic residues" evidence="1">
    <location>
        <begin position="61"/>
        <end position="77"/>
    </location>
</feature>
<dbReference type="AlphaFoldDB" id="A0A6A6IGB3"/>
<evidence type="ECO:0000313" key="2">
    <source>
        <dbReference type="EMBL" id="KAF2249446.1"/>
    </source>
</evidence>
<organism evidence="2 3">
    <name type="scientific">Trematosphaeria pertusa</name>
    <dbReference type="NCBI Taxonomy" id="390896"/>
    <lineage>
        <taxon>Eukaryota</taxon>
        <taxon>Fungi</taxon>
        <taxon>Dikarya</taxon>
        <taxon>Ascomycota</taxon>
        <taxon>Pezizomycotina</taxon>
        <taxon>Dothideomycetes</taxon>
        <taxon>Pleosporomycetidae</taxon>
        <taxon>Pleosporales</taxon>
        <taxon>Massarineae</taxon>
        <taxon>Trematosphaeriaceae</taxon>
        <taxon>Trematosphaeria</taxon>
    </lineage>
</organism>
<dbReference type="EMBL" id="ML987195">
    <property type="protein sequence ID" value="KAF2249446.1"/>
    <property type="molecule type" value="Genomic_DNA"/>
</dbReference>
<dbReference type="RefSeq" id="XP_033684450.1">
    <property type="nucleotide sequence ID" value="XM_033829070.1"/>
</dbReference>
<keyword evidence="3" id="KW-1185">Reference proteome</keyword>
<evidence type="ECO:0000256" key="1">
    <source>
        <dbReference type="SAM" id="MobiDB-lite"/>
    </source>
</evidence>